<evidence type="ECO:0000313" key="13">
    <source>
        <dbReference type="Proteomes" id="UP000185622"/>
    </source>
</evidence>
<evidence type="ECO:0000256" key="7">
    <source>
        <dbReference type="ARBA" id="ARBA00038870"/>
    </source>
</evidence>
<evidence type="ECO:0000256" key="4">
    <source>
        <dbReference type="ARBA" id="ARBA00023277"/>
    </source>
</evidence>
<dbReference type="InterPro" id="IPR015815">
    <property type="entry name" value="HIBADH-related"/>
</dbReference>
<sequence length="308" mass="31337">MKSPQETKVCVIGLGSMGFGMAESLLRDGFAVTGVDVNADAMERFAALGGAVAADPATGAQDAELVIAVVVNADQTEQVLFGPGGAVATMSEGGVVMSCATMAPDLARVFAKRCAAAGVTYLDTPISGGAQRAASGELTIMGSGPAAAFARIRPALDSVAAKVYELGEEAGTGAAFKVVNQLLAGVHIAAACEAITFAKAMDLDLEKVYEVITASAGNSWMFENRVPHVLEGDYSPRSAVDIFTKDLGIVADIGRDLKFPTPIAGTALQMFVMTAAAGMGRDDDASVARMLANIAGLDLPDAAPASEG</sequence>
<dbReference type="Gene3D" id="1.10.1040.10">
    <property type="entry name" value="N-(1-d-carboxylethyl)-l-norvaline Dehydrogenase, domain 2"/>
    <property type="match status" value="1"/>
</dbReference>
<dbReference type="NCBIfam" id="NF043037">
    <property type="entry name" value="ThreonDh"/>
    <property type="match status" value="1"/>
</dbReference>
<keyword evidence="13" id="KW-1185">Reference proteome</keyword>
<evidence type="ECO:0000256" key="1">
    <source>
        <dbReference type="ARBA" id="ARBA00022857"/>
    </source>
</evidence>
<comment type="similarity">
    <text evidence="6">Belongs to the HIBADH-related family. L-threonate dehydrogenase subfamily.</text>
</comment>
<keyword evidence="4" id="KW-0119">Carbohydrate metabolism</keyword>
<evidence type="ECO:0000313" key="12">
    <source>
        <dbReference type="EMBL" id="AQS47306.1"/>
    </source>
</evidence>
<evidence type="ECO:0000259" key="11">
    <source>
        <dbReference type="Pfam" id="PF14833"/>
    </source>
</evidence>
<dbReference type="InterPro" id="IPR050006">
    <property type="entry name" value="LtnD"/>
</dbReference>
<dbReference type="InterPro" id="IPR013328">
    <property type="entry name" value="6PGD_dom2"/>
</dbReference>
<comment type="function">
    <text evidence="5">Catalyzes oxidation of L-threonate to 2-oxo-tetronate. Can use either NAD(+) or NADP(+) as cosubstrate, with a preference for NAD(+).</text>
</comment>
<dbReference type="PIRSF" id="PIRSF000103">
    <property type="entry name" value="HIBADH"/>
    <property type="match status" value="1"/>
</dbReference>
<dbReference type="PROSITE" id="PS00895">
    <property type="entry name" value="3_HYDROXYISOBUT_DH"/>
    <property type="match status" value="1"/>
</dbReference>
<keyword evidence="1" id="KW-0521">NADP</keyword>
<dbReference type="EMBL" id="CP019437">
    <property type="protein sequence ID" value="AQS47306.1"/>
    <property type="molecule type" value="Genomic_DNA"/>
</dbReference>
<evidence type="ECO:0000256" key="8">
    <source>
        <dbReference type="ARBA" id="ARBA00039407"/>
    </source>
</evidence>
<protein>
    <recommendedName>
        <fullName evidence="8">L-threonate dehydrogenase</fullName>
        <ecNumber evidence="7">1.1.1.411</ecNumber>
    </recommendedName>
</protein>
<dbReference type="PRINTS" id="PR00086">
    <property type="entry name" value="LLDHDRGNASE"/>
</dbReference>
<dbReference type="InterPro" id="IPR029154">
    <property type="entry name" value="HIBADH-like_NADP-bd"/>
</dbReference>
<keyword evidence="3" id="KW-0520">NAD</keyword>
<evidence type="ECO:0000256" key="6">
    <source>
        <dbReference type="ARBA" id="ARBA00037979"/>
    </source>
</evidence>
<proteinExistence type="inferred from homology"/>
<comment type="catalytic activity">
    <reaction evidence="9">
        <text>L-threonate + NAD(+) = 2-dehydro-L-erythronate + NADH + H(+)</text>
        <dbReference type="Rhea" id="RHEA:52548"/>
        <dbReference type="ChEBI" id="CHEBI:15378"/>
        <dbReference type="ChEBI" id="CHEBI:57540"/>
        <dbReference type="ChEBI" id="CHEBI:57561"/>
        <dbReference type="ChEBI" id="CHEBI:57945"/>
        <dbReference type="ChEBI" id="CHEBI:136669"/>
        <dbReference type="EC" id="1.1.1.411"/>
    </reaction>
</comment>
<dbReference type="InterPro" id="IPR036291">
    <property type="entry name" value="NAD(P)-bd_dom_sf"/>
</dbReference>
<keyword evidence="2" id="KW-0560">Oxidoreductase</keyword>
<dbReference type="Gene3D" id="3.40.50.720">
    <property type="entry name" value="NAD(P)-binding Rossmann-like Domain"/>
    <property type="match status" value="1"/>
</dbReference>
<dbReference type="EC" id="1.1.1.411" evidence="7"/>
<dbReference type="InterPro" id="IPR001557">
    <property type="entry name" value="L-lactate/malate_DH"/>
</dbReference>
<feature type="domain" description="3-hydroxyisobutyrate dehydrogenase-like NAD-binding" evidence="11">
    <location>
        <begin position="171"/>
        <end position="291"/>
    </location>
</feature>
<accession>A0ABM6IF04</accession>
<name>A0ABM6IF04_9RHOB</name>
<dbReference type="RefSeq" id="WP_075776418.1">
    <property type="nucleotide sequence ID" value="NZ_CP019437.1"/>
</dbReference>
<organism evidence="12 13">
    <name type="scientific">Thioclava nitratireducens</name>
    <dbReference type="NCBI Taxonomy" id="1915078"/>
    <lineage>
        <taxon>Bacteria</taxon>
        <taxon>Pseudomonadati</taxon>
        <taxon>Pseudomonadota</taxon>
        <taxon>Alphaproteobacteria</taxon>
        <taxon>Rhodobacterales</taxon>
        <taxon>Paracoccaceae</taxon>
        <taxon>Thioclava</taxon>
    </lineage>
</organism>
<evidence type="ECO:0000256" key="3">
    <source>
        <dbReference type="ARBA" id="ARBA00023027"/>
    </source>
</evidence>
<feature type="domain" description="6-phosphogluconate dehydrogenase NADP-binding" evidence="10">
    <location>
        <begin position="8"/>
        <end position="167"/>
    </location>
</feature>
<gene>
    <name evidence="12" type="ORF">BMG03_05475</name>
</gene>
<dbReference type="PANTHER" id="PTHR43060:SF17">
    <property type="entry name" value="L-THREONATE DEHYDROGENASE"/>
    <property type="match status" value="1"/>
</dbReference>
<reference evidence="12 13" key="1">
    <citation type="submission" date="2017-01" db="EMBL/GenBank/DDBJ databases">
        <title>The complete genome sequence of a sulfur-oxidizing marine bacterium Thioclava sp. 25B10_4T.</title>
        <authorList>
            <person name="Liu Y."/>
            <person name="Lai Q."/>
            <person name="Shao Z."/>
        </authorList>
    </citation>
    <scope>NUCLEOTIDE SEQUENCE [LARGE SCALE GENOMIC DNA]</scope>
    <source>
        <strain evidence="12 13">25B10_4</strain>
    </source>
</reference>
<dbReference type="SUPFAM" id="SSF51735">
    <property type="entry name" value="NAD(P)-binding Rossmann-fold domains"/>
    <property type="match status" value="1"/>
</dbReference>
<dbReference type="InterPro" id="IPR006115">
    <property type="entry name" value="6PGDH_NADP-bd"/>
</dbReference>
<dbReference type="InterPro" id="IPR002204">
    <property type="entry name" value="3-OH-isobutyrate_DH-rel_CS"/>
</dbReference>
<dbReference type="InterPro" id="IPR008927">
    <property type="entry name" value="6-PGluconate_DH-like_C_sf"/>
</dbReference>
<dbReference type="Pfam" id="PF14833">
    <property type="entry name" value="NAD_binding_11"/>
    <property type="match status" value="1"/>
</dbReference>
<dbReference type="Proteomes" id="UP000185622">
    <property type="component" value="Chromosome"/>
</dbReference>
<evidence type="ECO:0000259" key="10">
    <source>
        <dbReference type="Pfam" id="PF03446"/>
    </source>
</evidence>
<evidence type="ECO:0000256" key="2">
    <source>
        <dbReference type="ARBA" id="ARBA00023002"/>
    </source>
</evidence>
<dbReference type="Pfam" id="PF03446">
    <property type="entry name" value="NAD_binding_2"/>
    <property type="match status" value="1"/>
</dbReference>
<evidence type="ECO:0000256" key="9">
    <source>
        <dbReference type="ARBA" id="ARBA00047312"/>
    </source>
</evidence>
<dbReference type="PANTHER" id="PTHR43060">
    <property type="entry name" value="3-HYDROXYISOBUTYRATE DEHYDROGENASE-LIKE 1, MITOCHONDRIAL-RELATED"/>
    <property type="match status" value="1"/>
</dbReference>
<evidence type="ECO:0000256" key="5">
    <source>
        <dbReference type="ARBA" id="ARBA00037062"/>
    </source>
</evidence>
<dbReference type="SUPFAM" id="SSF48179">
    <property type="entry name" value="6-phosphogluconate dehydrogenase C-terminal domain-like"/>
    <property type="match status" value="1"/>
</dbReference>